<comment type="caution">
    <text evidence="4">The sequence shown here is derived from an EMBL/GenBank/DDBJ whole genome shotgun (WGS) entry which is preliminary data.</text>
</comment>
<dbReference type="RefSeq" id="WP_005946546.1">
    <property type="nucleotide sequence ID" value="NZ_GG657679.1"/>
</dbReference>
<dbReference type="Proteomes" id="UP000003100">
    <property type="component" value="Unassembled WGS sequence"/>
</dbReference>
<dbReference type="InterPro" id="IPR002220">
    <property type="entry name" value="DapA-like"/>
</dbReference>
<dbReference type="PANTHER" id="PTHR12128">
    <property type="entry name" value="DIHYDRODIPICOLINATE SYNTHASE"/>
    <property type="match status" value="1"/>
</dbReference>
<dbReference type="EMBL" id="ACBZ01000041">
    <property type="protein sequence ID" value="EEG50140.1"/>
    <property type="molecule type" value="Genomic_DNA"/>
</dbReference>
<reference evidence="4 5" key="2">
    <citation type="submission" date="2009-02" db="EMBL/GenBank/DDBJ databases">
        <title>Draft genome sequence of Blautia hydrogenotrophica DSM 10507 (Ruminococcus hydrogenotrophicus DSM 10507).</title>
        <authorList>
            <person name="Sudarsanam P."/>
            <person name="Ley R."/>
            <person name="Guruge J."/>
            <person name="Turnbaugh P.J."/>
            <person name="Mahowald M."/>
            <person name="Liep D."/>
            <person name="Gordon J."/>
        </authorList>
    </citation>
    <scope>NUCLEOTIDE SEQUENCE [LARGE SCALE GENOMIC DNA]</scope>
    <source>
        <strain evidence="5">DSM 10507 / JCM 14656 / S5a33</strain>
    </source>
</reference>
<feature type="non-terminal residue" evidence="4">
    <location>
        <position position="87"/>
    </location>
</feature>
<evidence type="ECO:0000256" key="1">
    <source>
        <dbReference type="ARBA" id="ARBA00007592"/>
    </source>
</evidence>
<dbReference type="PRINTS" id="PR00146">
    <property type="entry name" value="DHPICSNTHASE"/>
</dbReference>
<sequence>MTREEFTKKYGKVLVPVLTPYDENEKVNYEAYAQLIHYLIETGSCDSVIVTGTTGEASLLTFDERVKLMETALKAADGRVPVIAGTG</sequence>
<dbReference type="AlphaFoldDB" id="C0CJB4"/>
<dbReference type="CDD" id="cd00408">
    <property type="entry name" value="DHDPS-like"/>
    <property type="match status" value="1"/>
</dbReference>
<evidence type="ECO:0000256" key="2">
    <source>
        <dbReference type="ARBA" id="ARBA00023239"/>
    </source>
</evidence>
<dbReference type="GO" id="GO:0008840">
    <property type="term" value="F:4-hydroxy-tetrahydrodipicolinate synthase activity"/>
    <property type="evidence" value="ECO:0007669"/>
    <property type="project" value="TreeGrafter"/>
</dbReference>
<evidence type="ECO:0000256" key="3">
    <source>
        <dbReference type="ARBA" id="ARBA00023270"/>
    </source>
</evidence>
<evidence type="ECO:0000313" key="4">
    <source>
        <dbReference type="EMBL" id="EEG50140.1"/>
    </source>
</evidence>
<keyword evidence="3" id="KW-0704">Schiff base</keyword>
<evidence type="ECO:0008006" key="6">
    <source>
        <dbReference type="Google" id="ProtNLM"/>
    </source>
</evidence>
<protein>
    <recommendedName>
        <fullName evidence="6">4-hydroxy-tetrahydrodipicolinate synthase</fullName>
    </recommendedName>
</protein>
<dbReference type="Pfam" id="PF00701">
    <property type="entry name" value="DHDPS"/>
    <property type="match status" value="1"/>
</dbReference>
<organism evidence="4 5">
    <name type="scientific">Blautia hydrogenotrophica (strain DSM 10507 / JCM 14656 / S5a33)</name>
    <name type="common">Ruminococcus hydrogenotrophicus</name>
    <dbReference type="NCBI Taxonomy" id="476272"/>
    <lineage>
        <taxon>Bacteria</taxon>
        <taxon>Bacillati</taxon>
        <taxon>Bacillota</taxon>
        <taxon>Clostridia</taxon>
        <taxon>Lachnospirales</taxon>
        <taxon>Lachnospiraceae</taxon>
        <taxon>Blautia</taxon>
    </lineage>
</organism>
<dbReference type="InterPro" id="IPR020624">
    <property type="entry name" value="Schiff_base-form_aldolases_CS"/>
</dbReference>
<dbReference type="PROSITE" id="PS00665">
    <property type="entry name" value="DHDPS_1"/>
    <property type="match status" value="1"/>
</dbReference>
<gene>
    <name evidence="4" type="ORF">RUMHYD_00932</name>
</gene>
<proteinExistence type="inferred from homology"/>
<comment type="similarity">
    <text evidence="1">Belongs to the DapA family.</text>
</comment>
<dbReference type="PANTHER" id="PTHR12128:SF66">
    <property type="entry name" value="4-HYDROXY-2-OXOGLUTARATE ALDOLASE, MITOCHONDRIAL"/>
    <property type="match status" value="1"/>
</dbReference>
<keyword evidence="2" id="KW-0456">Lyase</keyword>
<reference evidence="4 5" key="1">
    <citation type="submission" date="2009-01" db="EMBL/GenBank/DDBJ databases">
        <authorList>
            <person name="Fulton L."/>
            <person name="Clifton S."/>
            <person name="Fulton B."/>
            <person name="Xu J."/>
            <person name="Minx P."/>
            <person name="Pepin K.H."/>
            <person name="Johnson M."/>
            <person name="Bhonagiri V."/>
            <person name="Nash W.E."/>
            <person name="Mardis E.R."/>
            <person name="Wilson R.K."/>
        </authorList>
    </citation>
    <scope>NUCLEOTIDE SEQUENCE [LARGE SCALE GENOMIC DNA]</scope>
    <source>
        <strain evidence="5">DSM 10507 / JCM 14656 / S5a33</strain>
    </source>
</reference>
<dbReference type="SUPFAM" id="SSF51569">
    <property type="entry name" value="Aldolase"/>
    <property type="match status" value="1"/>
</dbReference>
<dbReference type="InterPro" id="IPR013785">
    <property type="entry name" value="Aldolase_TIM"/>
</dbReference>
<dbReference type="eggNOG" id="COG0329">
    <property type="taxonomic scope" value="Bacteria"/>
</dbReference>
<accession>C0CJB4</accession>
<keyword evidence="5" id="KW-1185">Reference proteome</keyword>
<dbReference type="HOGENOM" id="CLU_2502982_0_0_9"/>
<evidence type="ECO:0000313" key="5">
    <source>
        <dbReference type="Proteomes" id="UP000003100"/>
    </source>
</evidence>
<dbReference type="Gene3D" id="3.20.20.70">
    <property type="entry name" value="Aldolase class I"/>
    <property type="match status" value="1"/>
</dbReference>
<name>C0CJB4_BLAHS</name>